<reference evidence="1 2" key="1">
    <citation type="submission" date="2016-01" db="EMBL/GenBank/DDBJ databases">
        <title>Complete genome sequence of strain Lentibacillus amyloliquefaciens LAM0015T isolated from saline sediment.</title>
        <authorList>
            <person name="Wang J.-L."/>
            <person name="He M.-X."/>
        </authorList>
    </citation>
    <scope>NUCLEOTIDE SEQUENCE [LARGE SCALE GENOMIC DNA]</scope>
    <source>
        <strain evidence="1 2">LAM0015</strain>
    </source>
</reference>
<evidence type="ECO:0000313" key="1">
    <source>
        <dbReference type="EMBL" id="ALX50036.1"/>
    </source>
</evidence>
<name>A0A0U4FQQ9_9BACI</name>
<sequence>MKCEVARDCLIRGTTWARGRSTWAGASVIWAAPRQHGPENGNMGSNVCDMGWKQFIMGGSSA</sequence>
<proteinExistence type="predicted"/>
<dbReference type="AlphaFoldDB" id="A0A0U4FQQ9"/>
<protein>
    <submittedName>
        <fullName evidence="1">Uncharacterized protein</fullName>
    </submittedName>
</protein>
<accession>A0A0U4FQQ9</accession>
<dbReference type="KEGG" id="lao:AOX59_16490"/>
<dbReference type="EMBL" id="CP013862">
    <property type="protein sequence ID" value="ALX50036.1"/>
    <property type="molecule type" value="Genomic_DNA"/>
</dbReference>
<evidence type="ECO:0000313" key="2">
    <source>
        <dbReference type="Proteomes" id="UP000050331"/>
    </source>
</evidence>
<dbReference type="Proteomes" id="UP000050331">
    <property type="component" value="Chromosome"/>
</dbReference>
<organism evidence="1 2">
    <name type="scientific">Lentibacillus amyloliquefaciens</name>
    <dbReference type="NCBI Taxonomy" id="1472767"/>
    <lineage>
        <taxon>Bacteria</taxon>
        <taxon>Bacillati</taxon>
        <taxon>Bacillota</taxon>
        <taxon>Bacilli</taxon>
        <taxon>Bacillales</taxon>
        <taxon>Bacillaceae</taxon>
        <taxon>Lentibacillus</taxon>
    </lineage>
</organism>
<keyword evidence="2" id="KW-1185">Reference proteome</keyword>
<gene>
    <name evidence="1" type="ORF">AOX59_16490</name>
</gene>